<accession>A0A6G0W0R8</accession>
<dbReference type="OrthoDB" id="6622961at2759"/>
<dbReference type="EMBL" id="VUJU01009778">
    <property type="protein sequence ID" value="KAF0717666.1"/>
    <property type="molecule type" value="Genomic_DNA"/>
</dbReference>
<gene>
    <name evidence="1" type="ORF">FWK35_00027585</name>
</gene>
<proteinExistence type="predicted"/>
<sequence>MSTDEIELALVEVINSLITLKRRNQKSKKLWVRSRIERRNQLGISNTLLKELAVEDASSYFNFLRIDKQMFNELLQKVAPKIQKQNTIMRDALSAKLKLEVTLRYLATGDSYKTLQYTYRVGKSSISEFVPEVFNAIFEELKEHIEVINRTKIEKELL</sequence>
<evidence type="ECO:0000313" key="1">
    <source>
        <dbReference type="EMBL" id="KAF0717666.1"/>
    </source>
</evidence>
<organism evidence="1 2">
    <name type="scientific">Aphis craccivora</name>
    <name type="common">Cowpea aphid</name>
    <dbReference type="NCBI Taxonomy" id="307492"/>
    <lineage>
        <taxon>Eukaryota</taxon>
        <taxon>Metazoa</taxon>
        <taxon>Ecdysozoa</taxon>
        <taxon>Arthropoda</taxon>
        <taxon>Hexapoda</taxon>
        <taxon>Insecta</taxon>
        <taxon>Pterygota</taxon>
        <taxon>Neoptera</taxon>
        <taxon>Paraneoptera</taxon>
        <taxon>Hemiptera</taxon>
        <taxon>Sternorrhyncha</taxon>
        <taxon>Aphidomorpha</taxon>
        <taxon>Aphidoidea</taxon>
        <taxon>Aphididae</taxon>
        <taxon>Aphidini</taxon>
        <taxon>Aphis</taxon>
        <taxon>Aphis</taxon>
    </lineage>
</organism>
<evidence type="ECO:0000313" key="2">
    <source>
        <dbReference type="Proteomes" id="UP000478052"/>
    </source>
</evidence>
<reference evidence="1 2" key="1">
    <citation type="submission" date="2019-08" db="EMBL/GenBank/DDBJ databases">
        <title>Whole genome of Aphis craccivora.</title>
        <authorList>
            <person name="Voronova N.V."/>
            <person name="Shulinski R.S."/>
            <person name="Bandarenka Y.V."/>
            <person name="Zhorov D.G."/>
            <person name="Warner D."/>
        </authorList>
    </citation>
    <scope>NUCLEOTIDE SEQUENCE [LARGE SCALE GENOMIC DNA]</scope>
    <source>
        <strain evidence="1">180601</strain>
        <tissue evidence="1">Whole Body</tissue>
    </source>
</reference>
<name>A0A6G0W0R8_APHCR</name>
<dbReference type="Proteomes" id="UP000478052">
    <property type="component" value="Unassembled WGS sequence"/>
</dbReference>
<comment type="caution">
    <text evidence="1">The sequence shown here is derived from an EMBL/GenBank/DDBJ whole genome shotgun (WGS) entry which is preliminary data.</text>
</comment>
<keyword evidence="2" id="KW-1185">Reference proteome</keyword>
<dbReference type="AlphaFoldDB" id="A0A6G0W0R8"/>
<protein>
    <submittedName>
        <fullName evidence="1">Protein ALP1-like</fullName>
    </submittedName>
</protein>